<dbReference type="InterPro" id="IPR006598">
    <property type="entry name" value="CAP10"/>
</dbReference>
<dbReference type="SMART" id="SM00672">
    <property type="entry name" value="CAP10"/>
    <property type="match status" value="1"/>
</dbReference>
<accession>A0A2T0A023</accession>
<dbReference type="GO" id="GO:0016740">
    <property type="term" value="F:transferase activity"/>
    <property type="evidence" value="ECO:0007669"/>
    <property type="project" value="UniProtKB-KW"/>
</dbReference>
<evidence type="ECO:0000313" key="3">
    <source>
        <dbReference type="EMBL" id="PRQ71356.1"/>
    </source>
</evidence>
<name>A0A2T0A023_RHOTO</name>
<dbReference type="InterPro" id="IPR051091">
    <property type="entry name" value="O-Glucosyltr/Glycosyltrsf_90"/>
</dbReference>
<feature type="domain" description="Glycosyl transferase CAP10" evidence="2">
    <location>
        <begin position="429"/>
        <end position="727"/>
    </location>
</feature>
<reference evidence="3 4" key="1">
    <citation type="journal article" date="2018" name="Elife">
        <title>Functional genomics of lipid metabolism in the oleaginous yeast Rhodosporidium toruloides.</title>
        <authorList>
            <person name="Coradetti S.T."/>
            <person name="Pinel D."/>
            <person name="Geiselman G."/>
            <person name="Ito M."/>
            <person name="Mondo S."/>
            <person name="Reilly M.C."/>
            <person name="Cheng Y.F."/>
            <person name="Bauer S."/>
            <person name="Grigoriev I."/>
            <person name="Gladden J.M."/>
            <person name="Simmons B.A."/>
            <person name="Brem R."/>
            <person name="Arkin A.P."/>
            <person name="Skerker J.M."/>
        </authorList>
    </citation>
    <scope>NUCLEOTIDE SEQUENCE [LARGE SCALE GENOMIC DNA]</scope>
    <source>
        <strain evidence="3 4">NBRC 0880</strain>
    </source>
</reference>
<feature type="compositionally biased region" description="Basic residues" evidence="1">
    <location>
        <begin position="1"/>
        <end position="10"/>
    </location>
</feature>
<gene>
    <name evidence="3" type="ORF">AAT19DRAFT_10214</name>
</gene>
<comment type="caution">
    <text evidence="3">The sequence shown here is derived from an EMBL/GenBank/DDBJ whole genome shotgun (WGS) entry which is preliminary data.</text>
</comment>
<evidence type="ECO:0000259" key="2">
    <source>
        <dbReference type="SMART" id="SM00672"/>
    </source>
</evidence>
<proteinExistence type="predicted"/>
<dbReference type="PANTHER" id="PTHR12203">
    <property type="entry name" value="KDEL LYS-ASP-GLU-LEU CONTAINING - RELATED"/>
    <property type="match status" value="1"/>
</dbReference>
<evidence type="ECO:0000256" key="1">
    <source>
        <dbReference type="SAM" id="MobiDB-lite"/>
    </source>
</evidence>
<protein>
    <submittedName>
        <fullName evidence="3">Glycosyltransferase family 90 protein</fullName>
    </submittedName>
</protein>
<dbReference type="EMBL" id="LCTV02000012">
    <property type="protein sequence ID" value="PRQ71356.1"/>
    <property type="molecule type" value="Genomic_DNA"/>
</dbReference>
<feature type="region of interest" description="Disordered" evidence="1">
    <location>
        <begin position="1"/>
        <end position="91"/>
    </location>
</feature>
<keyword evidence="3" id="KW-0808">Transferase</keyword>
<dbReference type="Pfam" id="PF05686">
    <property type="entry name" value="Glyco_transf_90"/>
    <property type="match status" value="1"/>
</dbReference>
<dbReference type="Proteomes" id="UP000239560">
    <property type="component" value="Unassembled WGS sequence"/>
</dbReference>
<feature type="compositionally biased region" description="Basic and acidic residues" evidence="1">
    <location>
        <begin position="62"/>
        <end position="82"/>
    </location>
</feature>
<dbReference type="AlphaFoldDB" id="A0A2T0A023"/>
<dbReference type="PANTHER" id="PTHR12203:SF118">
    <property type="entry name" value="BETA-1,2-XYLOSYLTRANSFERASE 1"/>
    <property type="match status" value="1"/>
</dbReference>
<evidence type="ECO:0000313" key="4">
    <source>
        <dbReference type="Proteomes" id="UP000239560"/>
    </source>
</evidence>
<dbReference type="OrthoDB" id="541052at2759"/>
<sequence>MASHMRRRSSRIGLSTPLQPDDQRPSPFIGGVSRSPRQQQGRVLGPAPSAGQTTGLGLGLATHDEKSRPARKDRSRSRERTRTAAGGGPTAQEALRRFAALLFRLLRTPKGFTLFCTVSLLWFTTSYVNKHSERLSRRPVHPRLLPLIRHGGNLAQYVSPRLGNRLKDWHEWQVQNDPNRPLTPEELAVQTRHTFHPNGLLLVNPKGRHPIPVLIEQAEKKWKDKVARQSRTLSEAVKEYKQRYRRNPPKGFDDWWRFCEEHNVQLRDEYDQINHDLAPHWALEAHDSRHRNRVMQERDHTFTIAMHPGEPHPSIHGPYAHIKRAADIADMLSLFTGRMHRPLNITYIIDDNPAVMLPYAQRERMVELGQQGEYYGPSEFIEGDDPNVSNFARACPPNSPLRRSERGEFTTDYSGDVQRSFIWRHQKAMDMCLHPESRKLHGHTMQQGVPLGPLVPLFSFAKTPLHSDILTVPIEQWEAHYVGYEPPWEGKSMNKLLWRGSTTGVEFNRHTPWRKSQRARLHIMSHDREGTKSVIWSQRGQLRESNFSVATINELYMDTSFSGALQQCDPETCDLLERTMDLKPTIGLDESNTVRSPSPLFSRDSLTLVEEQYKYLIDVDGNGWSGRFHRLMSTRSVVLKSTAFPEWYQDRIQEWVHYVPIKVDYSDVYDTMAFFVGTPDGQGGHDSMAEKIGEAGRQWARDFWRYADMAAYMYRLSLEYARILHHDEGDVDYIEMPSFDF</sequence>
<organism evidence="3 4">
    <name type="scientific">Rhodotorula toruloides</name>
    <name type="common">Yeast</name>
    <name type="synonym">Rhodosporidium toruloides</name>
    <dbReference type="NCBI Taxonomy" id="5286"/>
    <lineage>
        <taxon>Eukaryota</taxon>
        <taxon>Fungi</taxon>
        <taxon>Dikarya</taxon>
        <taxon>Basidiomycota</taxon>
        <taxon>Pucciniomycotina</taxon>
        <taxon>Microbotryomycetes</taxon>
        <taxon>Sporidiobolales</taxon>
        <taxon>Sporidiobolaceae</taxon>
        <taxon>Rhodotorula</taxon>
    </lineage>
</organism>